<comment type="caution">
    <text evidence="2">The sequence shown here is derived from an EMBL/GenBank/DDBJ whole genome shotgun (WGS) entry which is preliminary data.</text>
</comment>
<dbReference type="EMBL" id="BRYA01001090">
    <property type="protein sequence ID" value="GMI38736.1"/>
    <property type="molecule type" value="Genomic_DNA"/>
</dbReference>
<dbReference type="AlphaFoldDB" id="A0A9W7L7M3"/>
<feature type="region of interest" description="Disordered" evidence="1">
    <location>
        <begin position="93"/>
        <end position="119"/>
    </location>
</feature>
<name>A0A9W7L7M3_9STRA</name>
<dbReference type="Proteomes" id="UP001165065">
    <property type="component" value="Unassembled WGS sequence"/>
</dbReference>
<gene>
    <name evidence="2" type="ORF">TrCOL_g1533</name>
</gene>
<organism evidence="2 3">
    <name type="scientific">Triparma columacea</name>
    <dbReference type="NCBI Taxonomy" id="722753"/>
    <lineage>
        <taxon>Eukaryota</taxon>
        <taxon>Sar</taxon>
        <taxon>Stramenopiles</taxon>
        <taxon>Ochrophyta</taxon>
        <taxon>Bolidophyceae</taxon>
        <taxon>Parmales</taxon>
        <taxon>Triparmaceae</taxon>
        <taxon>Triparma</taxon>
    </lineage>
</organism>
<reference evidence="3" key="1">
    <citation type="journal article" date="2023" name="Commun. Biol.">
        <title>Genome analysis of Parmales, the sister group of diatoms, reveals the evolutionary specialization of diatoms from phago-mixotrophs to photoautotrophs.</title>
        <authorList>
            <person name="Ban H."/>
            <person name="Sato S."/>
            <person name="Yoshikawa S."/>
            <person name="Yamada K."/>
            <person name="Nakamura Y."/>
            <person name="Ichinomiya M."/>
            <person name="Sato N."/>
            <person name="Blanc-Mathieu R."/>
            <person name="Endo H."/>
            <person name="Kuwata A."/>
            <person name="Ogata H."/>
        </authorList>
    </citation>
    <scope>NUCLEOTIDE SEQUENCE [LARGE SCALE GENOMIC DNA]</scope>
</reference>
<sequence>MSTQISSVNDCMIAILKLARECTTEAQATQLEEVAGPIPFNTFEGPPPVGHPRPAWFTATVSTQISSVDDCMIAILKLARECTTEAQATRLEEVAGPIPSNTFEGTPPVGHPRPAWFTG</sequence>
<accession>A0A9W7L7M3</accession>
<evidence type="ECO:0000313" key="3">
    <source>
        <dbReference type="Proteomes" id="UP001165065"/>
    </source>
</evidence>
<evidence type="ECO:0000313" key="2">
    <source>
        <dbReference type="EMBL" id="GMI38736.1"/>
    </source>
</evidence>
<keyword evidence="3" id="KW-1185">Reference proteome</keyword>
<proteinExistence type="predicted"/>
<evidence type="ECO:0000256" key="1">
    <source>
        <dbReference type="SAM" id="MobiDB-lite"/>
    </source>
</evidence>
<protein>
    <submittedName>
        <fullName evidence="2">Uncharacterized protein</fullName>
    </submittedName>
</protein>